<feature type="transmembrane region" description="Helical" evidence="5">
    <location>
        <begin position="21"/>
        <end position="48"/>
    </location>
</feature>
<dbReference type="InterPro" id="IPR020846">
    <property type="entry name" value="MFS_dom"/>
</dbReference>
<dbReference type="PANTHER" id="PTHR23508:SF10">
    <property type="entry name" value="CARBOXYLIC ACID TRANSPORTER PROTEIN HOMOLOG"/>
    <property type="match status" value="1"/>
</dbReference>
<reference evidence="7 8" key="1">
    <citation type="journal article" date="2024" name="Chem. Sci.">
        <title>Discovery of megapolipeptins by genome mining of a Burkholderiales bacteria collection.</title>
        <authorList>
            <person name="Paulo B.S."/>
            <person name="Recchia M.J.J."/>
            <person name="Lee S."/>
            <person name="Fergusson C.H."/>
            <person name="Romanowski S.B."/>
            <person name="Hernandez A."/>
            <person name="Krull N."/>
            <person name="Liu D.Y."/>
            <person name="Cavanagh H."/>
            <person name="Bos A."/>
            <person name="Gray C.A."/>
            <person name="Murphy B.T."/>
            <person name="Linington R.G."/>
            <person name="Eustaquio A.S."/>
        </authorList>
    </citation>
    <scope>NUCLEOTIDE SEQUENCE [LARGE SCALE GENOMIC DNA]</scope>
    <source>
        <strain evidence="7 8">RL17-338-BIC-A</strain>
    </source>
</reference>
<evidence type="ECO:0000256" key="4">
    <source>
        <dbReference type="ARBA" id="ARBA00023136"/>
    </source>
</evidence>
<evidence type="ECO:0000256" key="2">
    <source>
        <dbReference type="ARBA" id="ARBA00022692"/>
    </source>
</evidence>
<dbReference type="Gene3D" id="1.20.1250.20">
    <property type="entry name" value="MFS general substrate transporter like domains"/>
    <property type="match status" value="1"/>
</dbReference>
<proteinExistence type="predicted"/>
<dbReference type="PROSITE" id="PS00217">
    <property type="entry name" value="SUGAR_TRANSPORT_2"/>
    <property type="match status" value="1"/>
</dbReference>
<dbReference type="RefSeq" id="WP_408227817.1">
    <property type="nucleotide sequence ID" value="NZ_JAQQCF010000026.1"/>
</dbReference>
<evidence type="ECO:0000256" key="3">
    <source>
        <dbReference type="ARBA" id="ARBA00022989"/>
    </source>
</evidence>
<dbReference type="InterPro" id="IPR036259">
    <property type="entry name" value="MFS_trans_sf"/>
</dbReference>
<keyword evidence="2 5" id="KW-0812">Transmembrane</keyword>
<feature type="transmembrane region" description="Helical" evidence="5">
    <location>
        <begin position="148"/>
        <end position="169"/>
    </location>
</feature>
<dbReference type="InterPro" id="IPR005829">
    <property type="entry name" value="Sugar_transporter_CS"/>
</dbReference>
<feature type="domain" description="Major facilitator superfamily (MFS) profile" evidence="6">
    <location>
        <begin position="25"/>
        <end position="438"/>
    </location>
</feature>
<dbReference type="CDD" id="cd17365">
    <property type="entry name" value="MFS_PcaK_like"/>
    <property type="match status" value="1"/>
</dbReference>
<dbReference type="SUPFAM" id="SSF103473">
    <property type="entry name" value="MFS general substrate transporter"/>
    <property type="match status" value="1"/>
</dbReference>
<feature type="transmembrane region" description="Helical" evidence="5">
    <location>
        <begin position="324"/>
        <end position="343"/>
    </location>
</feature>
<keyword evidence="3 5" id="KW-1133">Transmembrane helix</keyword>
<feature type="transmembrane region" description="Helical" evidence="5">
    <location>
        <begin position="415"/>
        <end position="437"/>
    </location>
</feature>
<feature type="transmembrane region" description="Helical" evidence="5">
    <location>
        <begin position="349"/>
        <end position="372"/>
    </location>
</feature>
<keyword evidence="4 5" id="KW-0472">Membrane</keyword>
<dbReference type="Proteomes" id="UP001629432">
    <property type="component" value="Unassembled WGS sequence"/>
</dbReference>
<evidence type="ECO:0000313" key="8">
    <source>
        <dbReference type="Proteomes" id="UP001629432"/>
    </source>
</evidence>
<protein>
    <submittedName>
        <fullName evidence="7">MFS transporter</fullName>
    </submittedName>
</protein>
<feature type="transmembrane region" description="Helical" evidence="5">
    <location>
        <begin position="116"/>
        <end position="136"/>
    </location>
</feature>
<evidence type="ECO:0000256" key="1">
    <source>
        <dbReference type="ARBA" id="ARBA00004141"/>
    </source>
</evidence>
<comment type="caution">
    <text evidence="7">The sequence shown here is derived from an EMBL/GenBank/DDBJ whole genome shotgun (WGS) entry which is preliminary data.</text>
</comment>
<dbReference type="PROSITE" id="PS50850">
    <property type="entry name" value="MFS"/>
    <property type="match status" value="1"/>
</dbReference>
<dbReference type="PANTHER" id="PTHR23508">
    <property type="entry name" value="CARBOXYLIC ACID TRANSPORTER PROTEIN HOMOLOG"/>
    <property type="match status" value="1"/>
</dbReference>
<accession>A0ABW9DYT8</accession>
<feature type="transmembrane region" description="Helical" evidence="5">
    <location>
        <begin position="293"/>
        <end position="312"/>
    </location>
</feature>
<feature type="transmembrane region" description="Helical" evidence="5">
    <location>
        <begin position="91"/>
        <end position="110"/>
    </location>
</feature>
<feature type="transmembrane region" description="Helical" evidence="5">
    <location>
        <begin position="60"/>
        <end position="79"/>
    </location>
</feature>
<evidence type="ECO:0000259" key="6">
    <source>
        <dbReference type="PROSITE" id="PS50850"/>
    </source>
</evidence>
<name>A0ABW9DYT8_9BURK</name>
<gene>
    <name evidence="7" type="ORF">PQQ63_26435</name>
</gene>
<feature type="transmembrane region" description="Helical" evidence="5">
    <location>
        <begin position="384"/>
        <end position="409"/>
    </location>
</feature>
<comment type="subcellular location">
    <subcellularLocation>
        <location evidence="1">Membrane</location>
        <topology evidence="1">Multi-pass membrane protein</topology>
    </subcellularLocation>
</comment>
<dbReference type="Pfam" id="PF07690">
    <property type="entry name" value="MFS_1"/>
    <property type="match status" value="1"/>
</dbReference>
<sequence>MKQNDLIDVQEFVDTQPLSRFQWLVIVLCFLTVAIDGIDIGLAAYIAPSVRASWGLTVNQLSPIFLFGLIGMMAGSLIFGPLADRYGRRPVMLASVAFFGFATLFSLLATNVTELALLRFVAGVGIGGATPTAVTLTAEYAPARRRLTIITIMLCGNSLGSAFGGVVASQVISRFGWHAMLIVGGVTPLLLLPVLWLWLPESMRFLALRRPDRQADLRAFGQRIAAAAVREDSQFVAREPERLRSAVRELLVAPYRRGTLLLWTTFFMGLSVLYLMSSWLPTIITHSGGTMKAAALTTALWSVGGTCGGLLLGRVMDLATPHRVLGCAYCLAGAVIYLVGQTYTTPAVLGPIVFLAGFCISGSQVGINGLAATHYPTTSRATGVAWATGIGRFGSMLGSVMGGFLLSSGLGYETLFMLVAVPALVAALCMFSMPAAAPRVLHARPS</sequence>
<dbReference type="EMBL" id="JAQQCF010000026">
    <property type="protein sequence ID" value="MFM0640238.1"/>
    <property type="molecule type" value="Genomic_DNA"/>
</dbReference>
<evidence type="ECO:0000313" key="7">
    <source>
        <dbReference type="EMBL" id="MFM0640238.1"/>
    </source>
</evidence>
<feature type="transmembrane region" description="Helical" evidence="5">
    <location>
        <begin position="175"/>
        <end position="199"/>
    </location>
</feature>
<keyword evidence="8" id="KW-1185">Reference proteome</keyword>
<dbReference type="InterPro" id="IPR011701">
    <property type="entry name" value="MFS"/>
</dbReference>
<feature type="transmembrane region" description="Helical" evidence="5">
    <location>
        <begin position="260"/>
        <end position="281"/>
    </location>
</feature>
<evidence type="ECO:0000256" key="5">
    <source>
        <dbReference type="SAM" id="Phobius"/>
    </source>
</evidence>
<organism evidence="7 8">
    <name type="scientific">Paraburkholderia metrosideri</name>
    <dbReference type="NCBI Taxonomy" id="580937"/>
    <lineage>
        <taxon>Bacteria</taxon>
        <taxon>Pseudomonadati</taxon>
        <taxon>Pseudomonadota</taxon>
        <taxon>Betaproteobacteria</taxon>
        <taxon>Burkholderiales</taxon>
        <taxon>Burkholderiaceae</taxon>
        <taxon>Paraburkholderia</taxon>
    </lineage>
</organism>